<feature type="transmembrane region" description="Helical" evidence="2">
    <location>
        <begin position="161"/>
        <end position="181"/>
    </location>
</feature>
<dbReference type="PhylomeDB" id="A0A060THN0"/>
<reference evidence="3" key="1">
    <citation type="submission" date="2014-02" db="EMBL/GenBank/DDBJ databases">
        <authorList>
            <person name="Genoscope - CEA"/>
        </authorList>
    </citation>
    <scope>NUCLEOTIDE SEQUENCE</scope>
    <source>
        <strain evidence="3">LS3</strain>
    </source>
</reference>
<dbReference type="AlphaFoldDB" id="A0A060THN0"/>
<evidence type="ECO:0000256" key="2">
    <source>
        <dbReference type="SAM" id="Phobius"/>
    </source>
</evidence>
<feature type="transmembrane region" description="Helical" evidence="2">
    <location>
        <begin position="26"/>
        <end position="44"/>
    </location>
</feature>
<reference evidence="3" key="2">
    <citation type="submission" date="2014-06" db="EMBL/GenBank/DDBJ databases">
        <title>The complete genome of Blastobotrys (Arxula) adeninivorans LS3 - a yeast of biotechnological interest.</title>
        <authorList>
            <person name="Kunze G."/>
            <person name="Gaillardin C."/>
            <person name="Czernicka M."/>
            <person name="Durrens P."/>
            <person name="Martin T."/>
            <person name="Boer E."/>
            <person name="Gabaldon T."/>
            <person name="Cruz J."/>
            <person name="Talla E."/>
            <person name="Marck C."/>
            <person name="Goffeau A."/>
            <person name="Barbe V."/>
            <person name="Baret P."/>
            <person name="Baronian K."/>
            <person name="Beier S."/>
            <person name="Bleykasten C."/>
            <person name="Bode R."/>
            <person name="Casaregola S."/>
            <person name="Despons L."/>
            <person name="Fairhead C."/>
            <person name="Giersberg M."/>
            <person name="Gierski P."/>
            <person name="Hahnel U."/>
            <person name="Hartmann A."/>
            <person name="Jankowska D."/>
            <person name="Jubin C."/>
            <person name="Jung P."/>
            <person name="Lafontaine I."/>
            <person name="Leh-Louis V."/>
            <person name="Lemaire M."/>
            <person name="Marcet-Houben M."/>
            <person name="Mascher M."/>
            <person name="Morel G."/>
            <person name="Richard G.-F."/>
            <person name="Riechen J."/>
            <person name="Sacerdot C."/>
            <person name="Sarkar A."/>
            <person name="Savel G."/>
            <person name="Schacherer J."/>
            <person name="Sherman D."/>
            <person name="Straub M.-L."/>
            <person name="Stein N."/>
            <person name="Thierry A."/>
            <person name="Trautwein-Schult A."/>
            <person name="Westhof E."/>
            <person name="Worch S."/>
            <person name="Dujon B."/>
            <person name="Souciet J.-L."/>
            <person name="Wincker P."/>
            <person name="Scholz U."/>
            <person name="Neuveglise N."/>
        </authorList>
    </citation>
    <scope>NUCLEOTIDE SEQUENCE</scope>
    <source>
        <strain evidence="3">LS3</strain>
    </source>
</reference>
<evidence type="ECO:0000313" key="3">
    <source>
        <dbReference type="EMBL" id="CDP38342.1"/>
    </source>
</evidence>
<dbReference type="GO" id="GO:0016020">
    <property type="term" value="C:membrane"/>
    <property type="evidence" value="ECO:0007669"/>
    <property type="project" value="InterPro"/>
</dbReference>
<keyword evidence="2" id="KW-0812">Transmembrane</keyword>
<gene>
    <name evidence="3" type="ORF">GNLVRS02_ARAD1D32538g</name>
</gene>
<dbReference type="InterPro" id="IPR033481">
    <property type="entry name" value="Dni1/Fig1"/>
</dbReference>
<dbReference type="PANTHER" id="PTHR28092:SF1">
    <property type="entry name" value="FACTOR-INDUCED GENE 1 PROTEIN"/>
    <property type="match status" value="1"/>
</dbReference>
<feature type="transmembrane region" description="Helical" evidence="2">
    <location>
        <begin position="239"/>
        <end position="259"/>
    </location>
</feature>
<dbReference type="PANTHER" id="PTHR28092">
    <property type="entry name" value="FACTOR-INDUCED GENE 1 PROTEIN"/>
    <property type="match status" value="1"/>
</dbReference>
<keyword evidence="2" id="KW-1133">Transmembrane helix</keyword>
<dbReference type="GO" id="GO:0000747">
    <property type="term" value="P:conjugation with cellular fusion"/>
    <property type="evidence" value="ECO:0007669"/>
    <property type="project" value="TreeGrafter"/>
</dbReference>
<protein>
    <submittedName>
        <fullName evidence="3">ARAD1D32538p</fullName>
    </submittedName>
</protein>
<feature type="compositionally biased region" description="Low complexity" evidence="1">
    <location>
        <begin position="100"/>
        <end position="117"/>
    </location>
</feature>
<organism evidence="3">
    <name type="scientific">Blastobotrys adeninivorans</name>
    <name type="common">Yeast</name>
    <name type="synonym">Arxula adeninivorans</name>
    <dbReference type="NCBI Taxonomy" id="409370"/>
    <lineage>
        <taxon>Eukaryota</taxon>
        <taxon>Fungi</taxon>
        <taxon>Dikarya</taxon>
        <taxon>Ascomycota</taxon>
        <taxon>Saccharomycotina</taxon>
        <taxon>Dipodascomycetes</taxon>
        <taxon>Dipodascales</taxon>
        <taxon>Trichomonascaceae</taxon>
        <taxon>Blastobotrys</taxon>
    </lineage>
</organism>
<proteinExistence type="predicted"/>
<evidence type="ECO:0000256" key="1">
    <source>
        <dbReference type="SAM" id="MobiDB-lite"/>
    </source>
</evidence>
<keyword evidence="2" id="KW-0472">Membrane</keyword>
<dbReference type="Gene3D" id="1.20.140.150">
    <property type="match status" value="1"/>
</dbReference>
<dbReference type="GO" id="GO:0043332">
    <property type="term" value="C:mating projection tip"/>
    <property type="evidence" value="ECO:0007669"/>
    <property type="project" value="TreeGrafter"/>
</dbReference>
<name>A0A060THN0_BLAAD</name>
<sequence length="321" mass="34739">MRYRPYFRPAWAPQVLRVRTIHHRHLVVFILGLTVILLSVLISGCSTSGGAGPQLYVAELSYKGGNQTTTSRNAYGQLVSSQSSPDLKVRIGYFGVCTSSKHSNSSSSSSSSNSTSSSGGGGWKCSRNQSSLKSKLPSSNDDPSDLIGTGTDIMKKALSPYVLIIATCFVFATMVIIMLIYTPQSSAYPLATLMGIISFLLTLIGMVWQQTSAQTIVTCVTSMESDNVAGHTGTSVAGLGWVSVIFLLACTIGLVVIYFNDIEDEMENAGVTQAMTTPNPQVMPMEKFQPAPAPVAPQPGFWNTFNPLSWRRPHYDERPQF</sequence>
<accession>A0A060THN0</accession>
<feature type="region of interest" description="Disordered" evidence="1">
    <location>
        <begin position="100"/>
        <end position="143"/>
    </location>
</feature>
<dbReference type="EMBL" id="HG937694">
    <property type="protein sequence ID" value="CDP38342.1"/>
    <property type="molecule type" value="Genomic_DNA"/>
</dbReference>
<dbReference type="Pfam" id="PF12351">
    <property type="entry name" value="Fig1"/>
    <property type="match status" value="1"/>
</dbReference>
<feature type="transmembrane region" description="Helical" evidence="2">
    <location>
        <begin position="188"/>
        <end position="208"/>
    </location>
</feature>
<feature type="compositionally biased region" description="Polar residues" evidence="1">
    <location>
        <begin position="126"/>
        <end position="141"/>
    </location>
</feature>